<dbReference type="Pfam" id="PF00148">
    <property type="entry name" value="Oxidored_nitro"/>
    <property type="match status" value="1"/>
</dbReference>
<dbReference type="InterPro" id="IPR000510">
    <property type="entry name" value="Nase/OxRdtase_comp1"/>
</dbReference>
<accession>A0A662D9P5</accession>
<dbReference type="PANTHER" id="PTHR33712:SF7">
    <property type="entry name" value="LIGHT-INDEPENDENT PROTOCHLOROPHYLLIDE REDUCTASE SUBUNIT B"/>
    <property type="match status" value="1"/>
</dbReference>
<dbReference type="SUPFAM" id="SSF53807">
    <property type="entry name" value="Helical backbone' metal receptor"/>
    <property type="match status" value="1"/>
</dbReference>
<dbReference type="Gene3D" id="3.40.50.1980">
    <property type="entry name" value="Nitrogenase molybdenum iron protein domain"/>
    <property type="match status" value="1"/>
</dbReference>
<dbReference type="PANTHER" id="PTHR33712">
    <property type="entry name" value="LIGHT-INDEPENDENT PROTOCHLOROPHYLLIDE REDUCTASE SUBUNIT B"/>
    <property type="match status" value="1"/>
</dbReference>
<proteinExistence type="predicted"/>
<dbReference type="Proteomes" id="UP000267654">
    <property type="component" value="Unassembled WGS sequence"/>
</dbReference>
<evidence type="ECO:0000259" key="1">
    <source>
        <dbReference type="Pfam" id="PF00148"/>
    </source>
</evidence>
<sequence length="147" mass="16331">LYLPALYEFPVAISADLPQAKGLARFLATEVGMDIRGIHITASPGSVDEEIGLKNICSDILFQASWDRFEILIEKRDVKLMLGSDLERHISLKKNVSLILISYPTTSRLTLTSLPYMGFRGVLTLIEEMVNSVLAERTCPPQIPKAN</sequence>
<dbReference type="GO" id="GO:0016491">
    <property type="term" value="F:oxidoreductase activity"/>
    <property type="evidence" value="ECO:0007669"/>
    <property type="project" value="InterPro"/>
</dbReference>
<protein>
    <recommendedName>
        <fullName evidence="1">Nitrogenase/oxidoreductase component 1 domain-containing protein</fullName>
    </recommendedName>
</protein>
<feature type="non-terminal residue" evidence="2">
    <location>
        <position position="1"/>
    </location>
</feature>
<name>A0A662D9P5_UNCAE</name>
<dbReference type="AlphaFoldDB" id="A0A662D9P5"/>
<organism evidence="2 3">
    <name type="scientific">Aerophobetes bacterium</name>
    <dbReference type="NCBI Taxonomy" id="2030807"/>
    <lineage>
        <taxon>Bacteria</taxon>
        <taxon>Candidatus Aerophobota</taxon>
    </lineage>
</organism>
<dbReference type="InterPro" id="IPR050152">
    <property type="entry name" value="ChlB/BchB/BchZ"/>
</dbReference>
<comment type="caution">
    <text evidence="2">The sequence shown here is derived from an EMBL/GenBank/DDBJ whole genome shotgun (WGS) entry which is preliminary data.</text>
</comment>
<dbReference type="EMBL" id="QMQB01000283">
    <property type="protein sequence ID" value="RLE11071.1"/>
    <property type="molecule type" value="Genomic_DNA"/>
</dbReference>
<gene>
    <name evidence="2" type="ORF">DRI96_06850</name>
</gene>
<evidence type="ECO:0000313" key="3">
    <source>
        <dbReference type="Proteomes" id="UP000267654"/>
    </source>
</evidence>
<feature type="domain" description="Nitrogenase/oxidoreductase component 1" evidence="1">
    <location>
        <begin position="6"/>
        <end position="133"/>
    </location>
</feature>
<evidence type="ECO:0000313" key="2">
    <source>
        <dbReference type="EMBL" id="RLE11071.1"/>
    </source>
</evidence>
<reference evidence="2 3" key="1">
    <citation type="submission" date="2018-06" db="EMBL/GenBank/DDBJ databases">
        <title>Extensive metabolic versatility and redundancy in microbially diverse, dynamic hydrothermal sediments.</title>
        <authorList>
            <person name="Dombrowski N."/>
            <person name="Teske A."/>
            <person name="Baker B.J."/>
        </authorList>
    </citation>
    <scope>NUCLEOTIDE SEQUENCE [LARGE SCALE GENOMIC DNA]</scope>
    <source>
        <strain evidence="2">B19_G9</strain>
    </source>
</reference>